<dbReference type="InterPro" id="IPR037196">
    <property type="entry name" value="HSP90_C"/>
</dbReference>
<comment type="subunit">
    <text evidence="5">Homodimer.</text>
</comment>
<dbReference type="SUPFAM" id="SSF54211">
    <property type="entry name" value="Ribosomal protein S5 domain 2-like"/>
    <property type="match status" value="1"/>
</dbReference>
<dbReference type="NCBIfam" id="NF003555">
    <property type="entry name" value="PRK05218.1"/>
    <property type="match status" value="1"/>
</dbReference>
<dbReference type="CDD" id="cd16927">
    <property type="entry name" value="HATPase_Hsp90-like"/>
    <property type="match status" value="1"/>
</dbReference>
<dbReference type="InterPro" id="IPR036890">
    <property type="entry name" value="HATPase_C_sf"/>
</dbReference>
<comment type="caution">
    <text evidence="5">Lacks conserved residue(s) required for the propagation of feature annotation.</text>
</comment>
<comment type="subcellular location">
    <subcellularLocation>
        <location evidence="5">Cytoplasm</location>
    </subcellularLocation>
</comment>
<dbReference type="InterPro" id="IPR001404">
    <property type="entry name" value="Hsp90_fam"/>
</dbReference>
<dbReference type="SUPFAM" id="SSF55874">
    <property type="entry name" value="ATPase domain of HSP90 chaperone/DNA topoisomerase II/histidine kinase"/>
    <property type="match status" value="1"/>
</dbReference>
<evidence type="ECO:0000256" key="5">
    <source>
        <dbReference type="HAMAP-Rule" id="MF_00505"/>
    </source>
</evidence>
<dbReference type="InterPro" id="IPR020575">
    <property type="entry name" value="Hsp90_N"/>
</dbReference>
<feature type="region of interest" description="C" evidence="5">
    <location>
        <begin position="558"/>
        <end position="632"/>
    </location>
</feature>
<protein>
    <recommendedName>
        <fullName evidence="5">Chaperone protein HtpG</fullName>
    </recommendedName>
    <alternativeName>
        <fullName evidence="5">Heat shock protein HtpG</fullName>
    </alternativeName>
    <alternativeName>
        <fullName evidence="5">High temperature protein G</fullName>
    </alternativeName>
</protein>
<evidence type="ECO:0000313" key="7">
    <source>
        <dbReference type="EMBL" id="QNG99419.1"/>
    </source>
</evidence>
<feature type="domain" description="Histidine kinase/HSP90-like ATPase" evidence="6">
    <location>
        <begin position="30"/>
        <end position="187"/>
    </location>
</feature>
<evidence type="ECO:0000313" key="8">
    <source>
        <dbReference type="Proteomes" id="UP000515254"/>
    </source>
</evidence>
<evidence type="ECO:0000259" key="6">
    <source>
        <dbReference type="SMART" id="SM00387"/>
    </source>
</evidence>
<proteinExistence type="inferred from homology"/>
<accession>A0ABX6SE83</accession>
<dbReference type="Gene3D" id="1.20.120.790">
    <property type="entry name" value="Heat shock protein 90, C-terminal domain"/>
    <property type="match status" value="1"/>
</dbReference>
<keyword evidence="3 5" id="KW-0067">ATP-binding</keyword>
<feature type="region of interest" description="A; substrate-binding" evidence="5">
    <location>
        <begin position="1"/>
        <end position="340"/>
    </location>
</feature>
<dbReference type="InterPro" id="IPR019805">
    <property type="entry name" value="Heat_shock_protein_90_CS"/>
</dbReference>
<dbReference type="Proteomes" id="UP000515254">
    <property type="component" value="Chromosome"/>
</dbReference>
<dbReference type="InterPro" id="IPR003594">
    <property type="entry name" value="HATPase_dom"/>
</dbReference>
<organism evidence="7 8">
    <name type="scientific">Pseudomonas sediminis</name>
    <dbReference type="NCBI Taxonomy" id="1691904"/>
    <lineage>
        <taxon>Bacteria</taxon>
        <taxon>Pseudomonadati</taxon>
        <taxon>Pseudomonadota</taxon>
        <taxon>Gammaproteobacteria</taxon>
        <taxon>Pseudomonadales</taxon>
        <taxon>Pseudomonadaceae</taxon>
        <taxon>Pseudomonas</taxon>
    </lineage>
</organism>
<dbReference type="Gene3D" id="3.30.230.80">
    <property type="match status" value="1"/>
</dbReference>
<dbReference type="SMART" id="SM00387">
    <property type="entry name" value="HATPase_c"/>
    <property type="match status" value="1"/>
</dbReference>
<dbReference type="PANTHER" id="PTHR11528">
    <property type="entry name" value="HEAT SHOCK PROTEIN 90 FAMILY MEMBER"/>
    <property type="match status" value="1"/>
</dbReference>
<dbReference type="Gene3D" id="3.30.565.10">
    <property type="entry name" value="Histidine kinase-like ATPase, C-terminal domain"/>
    <property type="match status" value="1"/>
</dbReference>
<dbReference type="Pfam" id="PF13589">
    <property type="entry name" value="HATPase_c_3"/>
    <property type="match status" value="1"/>
</dbReference>
<sequence>MSVETQKETLGFQTEVKQLLHLMIHSLYSNKEIFLRELISNASDAADKLRFEALAKPELLEGGADLKIRLSFDKDAKTVTLEDNGIGMSREEVIAHLGTIAKSGTSDFLKNLSGDQRKDSHLIGQFGVGFYSAFIVADQVEVFSRRAGSPASEGVHWSSKGEGEFEVANVEKAERGTRIVLHLKSGDEEFADGWRLRNIVKKYSDHIALPIELPKEHHGEDKPAEIEWETVNRASALWTRPRTEVKDEEYQEFYKHVGHDFENPLSWSHNKVEGKLEYTSLLYVPGRAPFDLYQREAPKGLKLYVQRVFIMDQADQFLPLYLRFIKGVVDSNDLSLNVSREILQSGPVIDSMKSALTKRVLDMLEKLAKDKPDDYKTFWKAFGQVLKEGPAEDFANKEKIAGLLRFASTAGEGDEQSVSLADYLGRVKEGQDKIYFLTGESYAQIKNSPHLEVFRKKGIEVLLLTDRIDEWLMSYLTEFDGKQFVDVARGDLDLGELDSEEDKKAQEEVAKAKEGLIERLKGALGEQVAEVRVSHRLTDSPAILAIGEQDLGLQMRQILEASGQKVPDAKPIFEFNPAHPLIERLDAEPDEDRFTDLSHILFDQAALAAGDSLKDPAAYVQRLNKLLVELSA</sequence>
<dbReference type="Gene3D" id="3.40.50.11260">
    <property type="match status" value="1"/>
</dbReference>
<dbReference type="PROSITE" id="PS00298">
    <property type="entry name" value="HSP90"/>
    <property type="match status" value="1"/>
</dbReference>
<keyword evidence="2 5" id="KW-0547">Nucleotide-binding</keyword>
<keyword evidence="8" id="KW-1185">Reference proteome</keyword>
<dbReference type="PIRSF" id="PIRSF002583">
    <property type="entry name" value="Hsp90"/>
    <property type="match status" value="1"/>
</dbReference>
<keyword evidence="5" id="KW-0963">Cytoplasm</keyword>
<dbReference type="HAMAP" id="MF_00505">
    <property type="entry name" value="HSP90"/>
    <property type="match status" value="1"/>
</dbReference>
<comment type="function">
    <text evidence="5">Molecular chaperone. Has ATPase activity.</text>
</comment>
<evidence type="ECO:0000256" key="1">
    <source>
        <dbReference type="ARBA" id="ARBA00008239"/>
    </source>
</evidence>
<dbReference type="EMBL" id="CP060009">
    <property type="protein sequence ID" value="QNG99419.1"/>
    <property type="molecule type" value="Genomic_DNA"/>
</dbReference>
<name>A0ABX6SE83_9PSED</name>
<evidence type="ECO:0000256" key="4">
    <source>
        <dbReference type="ARBA" id="ARBA00023186"/>
    </source>
</evidence>
<evidence type="ECO:0000256" key="2">
    <source>
        <dbReference type="ARBA" id="ARBA00022741"/>
    </source>
</evidence>
<comment type="similarity">
    <text evidence="1 5">Belongs to the heat shock protein 90 family.</text>
</comment>
<dbReference type="RefSeq" id="WP_179544999.1">
    <property type="nucleotide sequence ID" value="NZ_CP060009.1"/>
</dbReference>
<dbReference type="PRINTS" id="PR00775">
    <property type="entry name" value="HEATSHOCK90"/>
</dbReference>
<reference evidence="7 8" key="1">
    <citation type="journal article" date="2020" name="Microbiol. Resour. Announc.">
        <title>Complete genome sequences of four natural Pseudomonas isolates that catabolize a wide range of aromatic compounds relevant to lignin valorization.</title>
        <authorList>
            <person name="Hatmaker E.A."/>
            <person name="Presley G."/>
            <person name="Cannon O."/>
            <person name="Guss A.M."/>
            <person name="Elkins J.G."/>
        </authorList>
    </citation>
    <scope>NUCLEOTIDE SEQUENCE [LARGE SCALE GENOMIC DNA]</scope>
    <source>
        <strain evidence="7 8">B10D7D</strain>
    </source>
</reference>
<dbReference type="InterPro" id="IPR020568">
    <property type="entry name" value="Ribosomal_Su5_D2-typ_SF"/>
</dbReference>
<evidence type="ECO:0000256" key="3">
    <source>
        <dbReference type="ARBA" id="ARBA00022840"/>
    </source>
</evidence>
<keyword evidence="4 5" id="KW-0143">Chaperone</keyword>
<dbReference type="Pfam" id="PF00183">
    <property type="entry name" value="HSP90"/>
    <property type="match status" value="1"/>
</dbReference>
<keyword evidence="5" id="KW-0346">Stress response</keyword>
<gene>
    <name evidence="5 7" type="primary">htpG</name>
    <name evidence="7" type="ORF">HNQ25_13965</name>
</gene>
<dbReference type="SUPFAM" id="SSF110942">
    <property type="entry name" value="HSP90 C-terminal domain"/>
    <property type="match status" value="1"/>
</dbReference>